<name>A0A5N6P0G0_9ASTR</name>
<comment type="caution">
    <text evidence="1">The sequence shown here is derived from an EMBL/GenBank/DDBJ whole genome shotgun (WGS) entry which is preliminary data.</text>
</comment>
<evidence type="ECO:0000313" key="1">
    <source>
        <dbReference type="EMBL" id="KAD5802602.1"/>
    </source>
</evidence>
<proteinExistence type="predicted"/>
<evidence type="ECO:0000313" key="2">
    <source>
        <dbReference type="Proteomes" id="UP000326396"/>
    </source>
</evidence>
<keyword evidence="2" id="KW-1185">Reference proteome</keyword>
<protein>
    <submittedName>
        <fullName evidence="1">Uncharacterized protein</fullName>
    </submittedName>
</protein>
<gene>
    <name evidence="1" type="ORF">E3N88_13962</name>
</gene>
<accession>A0A5N6P0G0</accession>
<sequence length="270" mass="31247">MSRRKKLNIITTDSYLALKDHVAFETQGFHKSEMEAAAAALGNQKKTKVQQVVPYCCLITKAAGHHEQIVVPSTSNAIKQTLSETIEGNKRRAKRRMVLIDEADDEDDDIFEEDNRVDMEVDDFHHVYEYENMDDTVHTNNRFDAQMIDHDNLQQQIQHPDNEKATCAPKKVRSLTQKAEIWKMVSNERILFMFNKFGKPVGDEDKELVQYLGTLVRMLEHLQKGSIKVKPKLIVSDNNELIDLKFLGLVKERNWDFDSNVLKNEIDCRD</sequence>
<organism evidence="1 2">
    <name type="scientific">Mikania micrantha</name>
    <name type="common">bitter vine</name>
    <dbReference type="NCBI Taxonomy" id="192012"/>
    <lineage>
        <taxon>Eukaryota</taxon>
        <taxon>Viridiplantae</taxon>
        <taxon>Streptophyta</taxon>
        <taxon>Embryophyta</taxon>
        <taxon>Tracheophyta</taxon>
        <taxon>Spermatophyta</taxon>
        <taxon>Magnoliopsida</taxon>
        <taxon>eudicotyledons</taxon>
        <taxon>Gunneridae</taxon>
        <taxon>Pentapetalae</taxon>
        <taxon>asterids</taxon>
        <taxon>campanulids</taxon>
        <taxon>Asterales</taxon>
        <taxon>Asteraceae</taxon>
        <taxon>Asteroideae</taxon>
        <taxon>Heliantheae alliance</taxon>
        <taxon>Eupatorieae</taxon>
        <taxon>Mikania</taxon>
    </lineage>
</organism>
<dbReference type="AlphaFoldDB" id="A0A5N6P0G0"/>
<reference evidence="1 2" key="1">
    <citation type="submission" date="2019-05" db="EMBL/GenBank/DDBJ databases">
        <title>Mikania micrantha, genome provides insights into the molecular mechanism of rapid growth.</title>
        <authorList>
            <person name="Liu B."/>
        </authorList>
    </citation>
    <scope>NUCLEOTIDE SEQUENCE [LARGE SCALE GENOMIC DNA]</scope>
    <source>
        <strain evidence="1">NLD-2019</strain>
        <tissue evidence="1">Leaf</tissue>
    </source>
</reference>
<dbReference type="EMBL" id="SZYD01000007">
    <property type="protein sequence ID" value="KAD5802602.1"/>
    <property type="molecule type" value="Genomic_DNA"/>
</dbReference>
<dbReference type="OrthoDB" id="1913335at2759"/>
<dbReference type="Proteomes" id="UP000326396">
    <property type="component" value="Linkage Group LG15"/>
</dbReference>